<evidence type="ECO:0000256" key="8">
    <source>
        <dbReference type="RuleBase" id="RU366062"/>
    </source>
</evidence>
<dbReference type="Gene3D" id="3.50.50.60">
    <property type="entry name" value="FAD/NAD(P)-binding domain"/>
    <property type="match status" value="1"/>
</dbReference>
<dbReference type="GO" id="GO:0016020">
    <property type="term" value="C:membrane"/>
    <property type="evidence" value="ECO:0007669"/>
    <property type="project" value="InterPro"/>
</dbReference>
<dbReference type="SUPFAM" id="SSF51905">
    <property type="entry name" value="FAD/NAD(P)-binding domain"/>
    <property type="match status" value="1"/>
</dbReference>
<keyword evidence="4 8" id="KW-0285">Flavoprotein</keyword>
<dbReference type="SMART" id="SM00900">
    <property type="entry name" value="FMN_bind"/>
    <property type="match status" value="1"/>
</dbReference>
<evidence type="ECO:0000256" key="1">
    <source>
        <dbReference type="ARBA" id="ARBA00008040"/>
    </source>
</evidence>
<evidence type="ECO:0000256" key="5">
    <source>
        <dbReference type="ARBA" id="ARBA00022827"/>
    </source>
</evidence>
<evidence type="ECO:0000256" key="3">
    <source>
        <dbReference type="ARBA" id="ARBA00015872"/>
    </source>
</evidence>
<feature type="signal peptide" evidence="8">
    <location>
        <begin position="1"/>
        <end position="20"/>
    </location>
</feature>
<dbReference type="NCBIfam" id="TIGR01813">
    <property type="entry name" value="flavo_cyto_c"/>
    <property type="match status" value="1"/>
</dbReference>
<dbReference type="FunFam" id="3.90.700.10:FF:000007">
    <property type="entry name" value="NADH-dependent fumarate reductase"/>
    <property type="match status" value="1"/>
</dbReference>
<dbReference type="Pfam" id="PF00890">
    <property type="entry name" value="FAD_binding_2"/>
    <property type="match status" value="1"/>
</dbReference>
<dbReference type="SUPFAM" id="SSF56425">
    <property type="entry name" value="Succinate dehydrogenase/fumarate reductase flavoprotein, catalytic domain"/>
    <property type="match status" value="1"/>
</dbReference>
<proteinExistence type="inferred from homology"/>
<protein>
    <recommendedName>
        <fullName evidence="3 8">Urocanate reductase</fullName>
        <ecNumber evidence="2 8">1.3.99.33</ecNumber>
    </recommendedName>
</protein>
<evidence type="ECO:0000259" key="9">
    <source>
        <dbReference type="SMART" id="SM00900"/>
    </source>
</evidence>
<organism evidence="10">
    <name type="scientific">Desulfitobacterium hafniense</name>
    <name type="common">Desulfitobacterium frappieri</name>
    <dbReference type="NCBI Taxonomy" id="49338"/>
    <lineage>
        <taxon>Bacteria</taxon>
        <taxon>Bacillati</taxon>
        <taxon>Bacillota</taxon>
        <taxon>Clostridia</taxon>
        <taxon>Eubacteriales</taxon>
        <taxon>Desulfitobacteriaceae</taxon>
        <taxon>Desulfitobacterium</taxon>
    </lineage>
</organism>
<evidence type="ECO:0000313" key="10">
    <source>
        <dbReference type="EMBL" id="CDX03247.1"/>
    </source>
</evidence>
<comment type="cofactor">
    <cofactor evidence="8">
        <name>FAD</name>
        <dbReference type="ChEBI" id="CHEBI:57692"/>
    </cofactor>
    <text evidence="8">Binds 1 FAD per subunit.</text>
</comment>
<feature type="domain" description="FMN-binding" evidence="9">
    <location>
        <begin position="523"/>
        <end position="597"/>
    </location>
</feature>
<keyword evidence="6 8" id="KW-0560">Oxidoreductase</keyword>
<dbReference type="EC" id="1.3.99.33" evidence="2 8"/>
<dbReference type="InterPro" id="IPR003953">
    <property type="entry name" value="FAD-dep_OxRdtase_2_FAD-bd"/>
</dbReference>
<reference evidence="10" key="1">
    <citation type="submission" date="2014-07" db="EMBL/GenBank/DDBJ databases">
        <authorList>
            <person name="Hornung V.Bastian."/>
        </authorList>
    </citation>
    <scope>NUCLEOTIDE SEQUENCE</scope>
    <source>
        <strain evidence="10">PCE-S</strain>
    </source>
</reference>
<dbReference type="Pfam" id="PF04205">
    <property type="entry name" value="FMN_bind"/>
    <property type="match status" value="1"/>
</dbReference>
<accession>A0A098B4H9</accession>
<comment type="cofactor">
    <cofactor evidence="8">
        <name>FMN</name>
        <dbReference type="ChEBI" id="CHEBI:58210"/>
    </cofactor>
    <text evidence="8">Binds 1 or 2 FMN covalently per subunit.</text>
</comment>
<dbReference type="InterPro" id="IPR027477">
    <property type="entry name" value="Succ_DH/fumarate_Rdtase_cat_sf"/>
</dbReference>
<dbReference type="AlphaFoldDB" id="A0A098B4H9"/>
<name>A0A098B4H9_DESHA</name>
<dbReference type="InterPro" id="IPR036188">
    <property type="entry name" value="FAD/NAD-bd_sf"/>
</dbReference>
<dbReference type="GO" id="GO:0010181">
    <property type="term" value="F:FMN binding"/>
    <property type="evidence" value="ECO:0007669"/>
    <property type="project" value="InterPro"/>
</dbReference>
<dbReference type="PANTHER" id="PTHR43400">
    <property type="entry name" value="FUMARATE REDUCTASE"/>
    <property type="match status" value="1"/>
</dbReference>
<dbReference type="NCBIfam" id="NF005064">
    <property type="entry name" value="PRK06481.1"/>
    <property type="match status" value="1"/>
</dbReference>
<dbReference type="Gene3D" id="3.90.700.10">
    <property type="entry name" value="Succinate dehydrogenase/fumarate reductase flavoprotein, catalytic domain"/>
    <property type="match status" value="1"/>
</dbReference>
<sequence length="598" mass="62054">MKKISALILALLMVVGPITGCGTESAVNETPGTSTPAVQDKSADIVVIGAGGAGMTAAIQAVQDGAKNVVLVEKMPITGGNSVRSTGGLNAAPTKYQERDGIKDSIELFVEDTMKGGHNLNDESLVRTLAENSAAAVDWVNDIGGDLSVVGMFGGASVKRIHRPSDTSAVGPMLVTTLNNKVEELGIPVLLNTKAEEILVDANGAVTGVKVTGEEGTYTIKTKAVVLATGGFGANAEMVTKYKPALAGFATTNHKGATGDGIVMAEKIGAGFVDMEQIQTHPTVNPTDQTMYTEGVRGNGAILVNKEGKRFINELETRDVVSEAILKQTEGQAYLLFDQEVRERLKAIESYIKGGIIVEADTIEGLAEQIGVDPANLKETMEKYAGYQASGSDPDFGRASMEFPLTQSKYYAGLCAPAVHHTMGGVKINTEAQVLNTDGNPIPGLFAGGEITGGVHGGNRLGGNAVADIVIFGRIAGSSAHAYVMENGGTTEPTIQAAAKPAEAKPEVEANYKDGTYTGVGQGKGGEIKVEVVVKDGEVIKVTLKDHAETPGIFENAEEGVVGEIIRKQITEVDAVGGATMTSEGIKAAVAQALEAAK</sequence>
<feature type="chain" id="PRO_5039745763" description="Urocanate reductase" evidence="8">
    <location>
        <begin position="21"/>
        <end position="598"/>
    </location>
</feature>
<comment type="similarity">
    <text evidence="1 8">Belongs to the FAD-dependent oxidoreductase 2 family. FRD/SDH subfamily.</text>
</comment>
<comment type="catalytic activity">
    <reaction evidence="7 8">
        <text>dihydrourocanate + A = urocanate + AH2</text>
        <dbReference type="Rhea" id="RHEA:36059"/>
        <dbReference type="ChEBI" id="CHEBI:13193"/>
        <dbReference type="ChEBI" id="CHEBI:17499"/>
        <dbReference type="ChEBI" id="CHEBI:27247"/>
        <dbReference type="ChEBI" id="CHEBI:72991"/>
        <dbReference type="EC" id="1.3.99.33"/>
    </reaction>
</comment>
<evidence type="ECO:0000256" key="7">
    <source>
        <dbReference type="ARBA" id="ARBA00049922"/>
    </source>
</evidence>
<dbReference type="GO" id="GO:0033765">
    <property type="term" value="F:steroid dehydrogenase activity, acting on the CH-CH group of donors"/>
    <property type="evidence" value="ECO:0007669"/>
    <property type="project" value="UniProtKB-ARBA"/>
</dbReference>
<gene>
    <name evidence="10" type="ORF">DPCES_3361</name>
</gene>
<keyword evidence="5 8" id="KW-0274">FAD</keyword>
<dbReference type="InterPro" id="IPR050315">
    <property type="entry name" value="FAD-oxidoreductase_2"/>
</dbReference>
<dbReference type="PANTHER" id="PTHR43400:SF7">
    <property type="entry name" value="FAD-DEPENDENT OXIDOREDUCTASE 2 FAD BINDING DOMAIN-CONTAINING PROTEIN"/>
    <property type="match status" value="1"/>
</dbReference>
<dbReference type="PATRIC" id="fig|49338.4.peg.3614"/>
<evidence type="ECO:0000256" key="6">
    <source>
        <dbReference type="ARBA" id="ARBA00023002"/>
    </source>
</evidence>
<keyword evidence="8" id="KW-0732">Signal</keyword>
<dbReference type="InterPro" id="IPR007329">
    <property type="entry name" value="FMN-bd"/>
</dbReference>
<dbReference type="EMBL" id="LK996017">
    <property type="protein sequence ID" value="CDX03247.1"/>
    <property type="molecule type" value="Genomic_DNA"/>
</dbReference>
<evidence type="ECO:0000256" key="4">
    <source>
        <dbReference type="ARBA" id="ARBA00022630"/>
    </source>
</evidence>
<dbReference type="RefSeq" id="WP_208925946.1">
    <property type="nucleotide sequence ID" value="NZ_LK996017.1"/>
</dbReference>
<dbReference type="InterPro" id="IPR010960">
    <property type="entry name" value="Flavocytochrome_c"/>
</dbReference>
<evidence type="ECO:0000256" key="2">
    <source>
        <dbReference type="ARBA" id="ARBA00013137"/>
    </source>
</evidence>
<dbReference type="Gene3D" id="3.90.1010.20">
    <property type="match status" value="1"/>
</dbReference>
<dbReference type="PRINTS" id="PR00368">
    <property type="entry name" value="FADPNR"/>
</dbReference>